<dbReference type="EMBL" id="JABEQI010000014">
    <property type="protein sequence ID" value="MBB2188086.1"/>
    <property type="molecule type" value="Genomic_DNA"/>
</dbReference>
<sequence>MNPVRKIAVVGLLEWISKNKPSVKSLSGLDRERFMEHVTDYELAKGINTISNRNSDLWRKWESTHMYFFENAHSDQEALAAYD</sequence>
<reference evidence="2 3" key="1">
    <citation type="submission" date="2018-07" db="EMBL/GenBank/DDBJ databases">
        <title>Genomic Encyclopedia of Type Strains, Phase IV (KMG-IV): sequencing the most valuable type-strain genomes for metagenomic binning, comparative biology and taxonomic classification.</title>
        <authorList>
            <person name="Goeker M."/>
        </authorList>
    </citation>
    <scope>NUCLEOTIDE SEQUENCE [LARGE SCALE GENOMIC DNA]</scope>
    <source>
        <strain evidence="2 3">DSM 5603</strain>
    </source>
</reference>
<accession>A0A370FXM9</accession>
<protein>
    <submittedName>
        <fullName evidence="2">Uncharacterized protein</fullName>
    </submittedName>
</protein>
<dbReference type="Proteomes" id="UP000562982">
    <property type="component" value="Unassembled WGS sequence"/>
</dbReference>
<gene>
    <name evidence="2" type="ORF">C7453_11279</name>
    <name evidence="1" type="ORF">HLH32_17245</name>
</gene>
<reference evidence="1 4" key="2">
    <citation type="submission" date="2020-04" db="EMBL/GenBank/DDBJ databases">
        <title>Description of novel Gluconacetobacter.</title>
        <authorList>
            <person name="Sombolestani A."/>
        </authorList>
    </citation>
    <scope>NUCLEOTIDE SEQUENCE [LARGE SCALE GENOMIC DNA]</scope>
    <source>
        <strain evidence="1 4">LMG 1382</strain>
    </source>
</reference>
<evidence type="ECO:0000313" key="1">
    <source>
        <dbReference type="EMBL" id="MBB2188086.1"/>
    </source>
</evidence>
<evidence type="ECO:0000313" key="4">
    <source>
        <dbReference type="Proteomes" id="UP000562982"/>
    </source>
</evidence>
<name>A0A370FXM9_GLULI</name>
<dbReference type="EMBL" id="QQAW01000012">
    <property type="protein sequence ID" value="RDI36198.1"/>
    <property type="molecule type" value="Genomic_DNA"/>
</dbReference>
<organism evidence="2 3">
    <name type="scientific">Gluconacetobacter liquefaciens</name>
    <name type="common">Acetobacter liquefaciens</name>
    <dbReference type="NCBI Taxonomy" id="89584"/>
    <lineage>
        <taxon>Bacteria</taxon>
        <taxon>Pseudomonadati</taxon>
        <taxon>Pseudomonadota</taxon>
        <taxon>Alphaproteobacteria</taxon>
        <taxon>Acetobacterales</taxon>
        <taxon>Acetobacteraceae</taxon>
        <taxon>Gluconacetobacter</taxon>
    </lineage>
</organism>
<keyword evidence="3" id="KW-1185">Reference proteome</keyword>
<dbReference type="AlphaFoldDB" id="A0A370FXM9"/>
<proteinExistence type="predicted"/>
<evidence type="ECO:0000313" key="2">
    <source>
        <dbReference type="EMBL" id="RDI36198.1"/>
    </source>
</evidence>
<dbReference type="Proteomes" id="UP000254958">
    <property type="component" value="Unassembled WGS sequence"/>
</dbReference>
<evidence type="ECO:0000313" key="3">
    <source>
        <dbReference type="Proteomes" id="UP000254958"/>
    </source>
</evidence>
<dbReference type="RefSeq" id="WP_141289158.1">
    <property type="nucleotide sequence ID" value="NZ_BJMI01000037.1"/>
</dbReference>
<comment type="caution">
    <text evidence="2">The sequence shown here is derived from an EMBL/GenBank/DDBJ whole genome shotgun (WGS) entry which is preliminary data.</text>
</comment>